<name>A0A927ZIR1_9CLOT</name>
<protein>
    <submittedName>
        <fullName evidence="3">ABC transporter substrate-binding protein</fullName>
    </submittedName>
</protein>
<dbReference type="CDD" id="cd00995">
    <property type="entry name" value="PBP2_NikA_DppA_OppA_like"/>
    <property type="match status" value="1"/>
</dbReference>
<dbReference type="GO" id="GO:1904680">
    <property type="term" value="F:peptide transmembrane transporter activity"/>
    <property type="evidence" value="ECO:0007669"/>
    <property type="project" value="TreeGrafter"/>
</dbReference>
<dbReference type="PANTHER" id="PTHR30290:SF81">
    <property type="entry name" value="OLIGOPEPTIDE-BINDING PROTEIN OPPA"/>
    <property type="match status" value="1"/>
</dbReference>
<dbReference type="GO" id="GO:0015833">
    <property type="term" value="P:peptide transport"/>
    <property type="evidence" value="ECO:0007669"/>
    <property type="project" value="TreeGrafter"/>
</dbReference>
<dbReference type="Gene3D" id="3.90.76.10">
    <property type="entry name" value="Dipeptide-binding Protein, Domain 1"/>
    <property type="match status" value="1"/>
</dbReference>
<dbReference type="Gene3D" id="3.10.105.10">
    <property type="entry name" value="Dipeptide-binding Protein, Domain 3"/>
    <property type="match status" value="1"/>
</dbReference>
<dbReference type="Pfam" id="PF00496">
    <property type="entry name" value="SBP_bac_5"/>
    <property type="match status" value="1"/>
</dbReference>
<feature type="domain" description="Solute-binding protein family 5" evidence="2">
    <location>
        <begin position="89"/>
        <end position="484"/>
    </location>
</feature>
<accession>A0A927ZIR1</accession>
<feature type="chain" id="PRO_5038845111" evidence="1">
    <location>
        <begin position="19"/>
        <end position="575"/>
    </location>
</feature>
<feature type="signal peptide" evidence="1">
    <location>
        <begin position="1"/>
        <end position="18"/>
    </location>
</feature>
<evidence type="ECO:0000313" key="4">
    <source>
        <dbReference type="Proteomes" id="UP000768462"/>
    </source>
</evidence>
<evidence type="ECO:0000259" key="2">
    <source>
        <dbReference type="Pfam" id="PF00496"/>
    </source>
</evidence>
<dbReference type="SUPFAM" id="SSF53850">
    <property type="entry name" value="Periplasmic binding protein-like II"/>
    <property type="match status" value="1"/>
</dbReference>
<dbReference type="GO" id="GO:0042597">
    <property type="term" value="C:periplasmic space"/>
    <property type="evidence" value="ECO:0007669"/>
    <property type="project" value="UniProtKB-ARBA"/>
</dbReference>
<evidence type="ECO:0000313" key="3">
    <source>
        <dbReference type="EMBL" id="MBE6059967.1"/>
    </source>
</evidence>
<dbReference type="InterPro" id="IPR039424">
    <property type="entry name" value="SBP_5"/>
</dbReference>
<dbReference type="Gene3D" id="3.40.190.10">
    <property type="entry name" value="Periplasmic binding protein-like II"/>
    <property type="match status" value="1"/>
</dbReference>
<organism evidence="3 4">
    <name type="scientific">Clostridium sulfidigenes</name>
    <dbReference type="NCBI Taxonomy" id="318464"/>
    <lineage>
        <taxon>Bacteria</taxon>
        <taxon>Bacillati</taxon>
        <taxon>Bacillota</taxon>
        <taxon>Clostridia</taxon>
        <taxon>Eubacteriales</taxon>
        <taxon>Clostridiaceae</taxon>
        <taxon>Clostridium</taxon>
    </lineage>
</organism>
<keyword evidence="1" id="KW-0732">Signal</keyword>
<dbReference type="AlphaFoldDB" id="A0A927ZIR1"/>
<dbReference type="PIRSF" id="PIRSF002741">
    <property type="entry name" value="MppA"/>
    <property type="match status" value="1"/>
</dbReference>
<sequence>MKKRKLMALMLSSILAFSLVGCGDKEKKEDTSKDTPKTEEAEKKIGGTLVAGITEASGNFNPGYYSSAYDATIIDMIFDSLITMDVNGEYQPSAAESWEFSDDAKEITFKLKKDMTFSDGEKVTADDVVFTYQFLSDKSYTGRYGSVVKDLAGYKEYSKGKTEEFKGVVAVDEYTVKFSFAEPLRTNLANCNMAIMPEHYYGANWKVGDTSSIEAITTKPIGSGPYTLEKFQEKEFVSLKRNPNYYGEGYYIENIVCKFVDQTTDIVELTSQEVDLLPGVIEPEKINEAKSKDFMTFNSYDRSGYGYTKFNCESGPTADKKVRQALYYGFNIKEFVNSYYKDEATGDVLASVQYHPFSQVSWGIDDKLVSEMTEYDFDLEKAKALLDEAGWKVGSSGYREKDGKVMELNVAAMPDHDILNTLIPMWQRDWGEGLKIKLNIAYLEFNTLLDYVIYNSDENVDKWSIYFMATSITTPDPHSLYSEIHSEYIGTGKDNTARYSNPEVDKLLDEAKSIVDKEEAKPYYNKIAKILNEDAPIVPVYANTYFDMYNKKIKGLETSPFCDWVKALKHAYIEE</sequence>
<comment type="caution">
    <text evidence="3">The sequence shown here is derived from an EMBL/GenBank/DDBJ whole genome shotgun (WGS) entry which is preliminary data.</text>
</comment>
<dbReference type="PANTHER" id="PTHR30290">
    <property type="entry name" value="PERIPLASMIC BINDING COMPONENT OF ABC TRANSPORTER"/>
    <property type="match status" value="1"/>
</dbReference>
<reference evidence="3" key="1">
    <citation type="submission" date="2019-04" db="EMBL/GenBank/DDBJ databases">
        <title>Evolution of Biomass-Degrading Anaerobic Consortia Revealed by Metagenomics.</title>
        <authorList>
            <person name="Peng X."/>
        </authorList>
    </citation>
    <scope>NUCLEOTIDE SEQUENCE</scope>
    <source>
        <strain evidence="3">SIG254</strain>
    </source>
</reference>
<dbReference type="GO" id="GO:0043190">
    <property type="term" value="C:ATP-binding cassette (ABC) transporter complex"/>
    <property type="evidence" value="ECO:0007669"/>
    <property type="project" value="InterPro"/>
</dbReference>
<dbReference type="InterPro" id="IPR000914">
    <property type="entry name" value="SBP_5_dom"/>
</dbReference>
<dbReference type="EMBL" id="SVCM01000081">
    <property type="protein sequence ID" value="MBE6059967.1"/>
    <property type="molecule type" value="Genomic_DNA"/>
</dbReference>
<dbReference type="PROSITE" id="PS51257">
    <property type="entry name" value="PROKAR_LIPOPROTEIN"/>
    <property type="match status" value="1"/>
</dbReference>
<dbReference type="Proteomes" id="UP000768462">
    <property type="component" value="Unassembled WGS sequence"/>
</dbReference>
<proteinExistence type="predicted"/>
<gene>
    <name evidence="3" type="ORF">E7215_07315</name>
</gene>
<dbReference type="InterPro" id="IPR030678">
    <property type="entry name" value="Peptide/Ni-bd"/>
</dbReference>
<evidence type="ECO:0000256" key="1">
    <source>
        <dbReference type="SAM" id="SignalP"/>
    </source>
</evidence>